<dbReference type="AlphaFoldDB" id="A0A165YE81"/>
<name>A0A165YE81_DAUCS</name>
<feature type="region of interest" description="Disordered" evidence="1">
    <location>
        <begin position="1"/>
        <end position="73"/>
    </location>
</feature>
<dbReference type="EMBL" id="LNRQ01000004">
    <property type="protein sequence ID" value="KZM99006.1"/>
    <property type="molecule type" value="Genomic_DNA"/>
</dbReference>
<accession>A0A165YE81</accession>
<reference evidence="2" key="1">
    <citation type="journal article" date="2016" name="Nat. Genet.">
        <title>A high-quality carrot genome assembly provides new insights into carotenoid accumulation and asterid genome evolution.</title>
        <authorList>
            <person name="Iorizzo M."/>
            <person name="Ellison S."/>
            <person name="Senalik D."/>
            <person name="Zeng P."/>
            <person name="Satapoomin P."/>
            <person name="Huang J."/>
            <person name="Bowman M."/>
            <person name="Iovene M."/>
            <person name="Sanseverino W."/>
            <person name="Cavagnaro P."/>
            <person name="Yildiz M."/>
            <person name="Macko-Podgorni A."/>
            <person name="Moranska E."/>
            <person name="Grzebelus E."/>
            <person name="Grzebelus D."/>
            <person name="Ashrafi H."/>
            <person name="Zheng Z."/>
            <person name="Cheng S."/>
            <person name="Spooner D."/>
            <person name="Van Deynze A."/>
            <person name="Simon P."/>
        </authorList>
    </citation>
    <scope>NUCLEOTIDE SEQUENCE [LARGE SCALE GENOMIC DNA]</scope>
    <source>
        <tissue evidence="2">Leaf</tissue>
    </source>
</reference>
<evidence type="ECO:0000256" key="1">
    <source>
        <dbReference type="SAM" id="MobiDB-lite"/>
    </source>
</evidence>
<gene>
    <name evidence="2" type="ORF">DCAR_013632</name>
</gene>
<dbReference type="Gramene" id="KZM99006">
    <property type="protein sequence ID" value="KZM99006"/>
    <property type="gene ID" value="DCAR_013632"/>
</dbReference>
<proteinExistence type="predicted"/>
<evidence type="ECO:0000313" key="2">
    <source>
        <dbReference type="EMBL" id="KZM99006.1"/>
    </source>
</evidence>
<feature type="compositionally biased region" description="Basic and acidic residues" evidence="1">
    <location>
        <begin position="53"/>
        <end position="66"/>
    </location>
</feature>
<dbReference type="STRING" id="79200.A0A165YE81"/>
<organism evidence="2">
    <name type="scientific">Daucus carota subsp. sativus</name>
    <name type="common">Carrot</name>
    <dbReference type="NCBI Taxonomy" id="79200"/>
    <lineage>
        <taxon>Eukaryota</taxon>
        <taxon>Viridiplantae</taxon>
        <taxon>Streptophyta</taxon>
        <taxon>Embryophyta</taxon>
        <taxon>Tracheophyta</taxon>
        <taxon>Spermatophyta</taxon>
        <taxon>Magnoliopsida</taxon>
        <taxon>eudicotyledons</taxon>
        <taxon>Gunneridae</taxon>
        <taxon>Pentapetalae</taxon>
        <taxon>asterids</taxon>
        <taxon>campanulids</taxon>
        <taxon>Apiales</taxon>
        <taxon>Apiaceae</taxon>
        <taxon>Apioideae</taxon>
        <taxon>Scandiceae</taxon>
        <taxon>Daucinae</taxon>
        <taxon>Daucus</taxon>
        <taxon>Daucus sect. Daucus</taxon>
    </lineage>
</organism>
<protein>
    <submittedName>
        <fullName evidence="2">Uncharacterized protein</fullName>
    </submittedName>
</protein>
<sequence>MGVSLEDSFRSDDINAPYLGTELPSLPSEGAEVDVDADANREDDLADPLLADGEEKQEEKPAERPRKTLKNMTSMNAPVIVELEGETDPIEALSPKIHILDVHV</sequence>
<comment type="caution">
    <text evidence="2">The sequence shown here is derived from an EMBL/GenBank/DDBJ whole genome shotgun (WGS) entry which is preliminary data.</text>
</comment>